<evidence type="ECO:0000313" key="3">
    <source>
        <dbReference type="EMBL" id="PWF24896.1"/>
    </source>
</evidence>
<evidence type="ECO:0000313" key="4">
    <source>
        <dbReference type="Proteomes" id="UP000245212"/>
    </source>
</evidence>
<sequence>MSDAMRGAVRFWSGLLCLAILSGCAMVEIRSISASEYINHKRGDILTSGALSASADETLQMAGLEAKNCGSLAQACIDVLTNLSGIPDEKRLATLAELWLLQAMNLPTPVKGVENPKVNAWLQTARYAYGYLFYTQRSPSQRAFEDRQTQVLDYYNYAVQEATTALFHAYATDDPEPLKRTDEMTYGGWRIVTDLSGIRLPGGQVRPKELIPASSLSFSGVRSVYRRDGFGAELVAVVDDGPLSSGDDTNEPFSEMPSPTLTVVFKFHAETLDELLKTRTVYIDVYDPYRKQSILLRSLRVPLAANFTAGYGLWLARSGFATQSLRTLLGREDGFEHPHIYMMQPYDPDRRIIVMLHGLGSSPEAWVNLANEIMGDETLRRNYQIWQVYYPTNLPLAYNQAYIRRAILETLHHFDPDGMARASQDMVLIGHSMGGVLARLLSSSSGEGLWEGWAQDNAMDPEQQAQLEARAAQLFRFDPMPGVERVIFLASPHRGTSMARNTLVRWLSGLIRLPLNMLESVGGALKGKSGGNAGAGKTDALEGKRPLKLPTSIDNLDVGDPFVLRTADLPIGEGIRYHSVIGQKDMSVPLEASDDGVVPYWSAYLEGAESQKVIQSGHSVQETPEAILEIRRILHEDVENEVQRRARSFPAQDPAVAPALPPVPPRAATPASAGAANPSPAVDARP</sequence>
<dbReference type="InterPro" id="IPR029058">
    <property type="entry name" value="AB_hydrolase_fold"/>
</dbReference>
<evidence type="ECO:0000256" key="1">
    <source>
        <dbReference type="SAM" id="MobiDB-lite"/>
    </source>
</evidence>
<keyword evidence="4" id="KW-1185">Reference proteome</keyword>
<name>A0A2V1K114_9BURK</name>
<reference evidence="4" key="1">
    <citation type="submission" date="2018-05" db="EMBL/GenBank/DDBJ databases">
        <authorList>
            <person name="Li Y."/>
        </authorList>
    </citation>
    <scope>NUCLEOTIDE SEQUENCE [LARGE SCALE GENOMIC DNA]</scope>
    <source>
        <strain evidence="4">3d-2-2</strain>
    </source>
</reference>
<feature type="domain" description="AB hydrolase-1" evidence="2">
    <location>
        <begin position="353"/>
        <end position="629"/>
    </location>
</feature>
<gene>
    <name evidence="3" type="ORF">DD235_01585</name>
</gene>
<protein>
    <recommendedName>
        <fullName evidence="2">AB hydrolase-1 domain-containing protein</fullName>
    </recommendedName>
</protein>
<dbReference type="Proteomes" id="UP000245212">
    <property type="component" value="Unassembled WGS sequence"/>
</dbReference>
<dbReference type="AlphaFoldDB" id="A0A2V1K114"/>
<dbReference type="SUPFAM" id="SSF53474">
    <property type="entry name" value="alpha/beta-Hydrolases"/>
    <property type="match status" value="1"/>
</dbReference>
<organism evidence="3 4">
    <name type="scientific">Corticimicrobacter populi</name>
    <dbReference type="NCBI Taxonomy" id="2175229"/>
    <lineage>
        <taxon>Bacteria</taxon>
        <taxon>Pseudomonadati</taxon>
        <taxon>Pseudomonadota</taxon>
        <taxon>Betaproteobacteria</taxon>
        <taxon>Burkholderiales</taxon>
        <taxon>Alcaligenaceae</taxon>
        <taxon>Corticimicrobacter</taxon>
    </lineage>
</organism>
<dbReference type="Pfam" id="PF12697">
    <property type="entry name" value="Abhydrolase_6"/>
    <property type="match status" value="1"/>
</dbReference>
<dbReference type="InterPro" id="IPR000073">
    <property type="entry name" value="AB_hydrolase_1"/>
</dbReference>
<dbReference type="Gene3D" id="3.40.50.1820">
    <property type="entry name" value="alpha/beta hydrolase"/>
    <property type="match status" value="1"/>
</dbReference>
<proteinExistence type="predicted"/>
<dbReference type="PROSITE" id="PS51257">
    <property type="entry name" value="PROKAR_LIPOPROTEIN"/>
    <property type="match status" value="1"/>
</dbReference>
<evidence type="ECO:0000259" key="2">
    <source>
        <dbReference type="Pfam" id="PF12697"/>
    </source>
</evidence>
<feature type="compositionally biased region" description="Low complexity" evidence="1">
    <location>
        <begin position="668"/>
        <end position="686"/>
    </location>
</feature>
<dbReference type="RefSeq" id="WP_109060298.1">
    <property type="nucleotide sequence ID" value="NZ_QETA01000001.1"/>
</dbReference>
<feature type="region of interest" description="Disordered" evidence="1">
    <location>
        <begin position="644"/>
        <end position="686"/>
    </location>
</feature>
<comment type="caution">
    <text evidence="3">The sequence shown here is derived from an EMBL/GenBank/DDBJ whole genome shotgun (WGS) entry which is preliminary data.</text>
</comment>
<dbReference type="EMBL" id="QETA01000001">
    <property type="protein sequence ID" value="PWF24896.1"/>
    <property type="molecule type" value="Genomic_DNA"/>
</dbReference>
<accession>A0A2V1K114</accession>